<keyword evidence="6" id="KW-0812">Transmembrane</keyword>
<dbReference type="InterPro" id="IPR003284">
    <property type="entry name" value="Sal_SpvB"/>
</dbReference>
<dbReference type="InterPro" id="IPR050708">
    <property type="entry name" value="T6SS_VgrG/RHS"/>
</dbReference>
<evidence type="ECO:0000256" key="5">
    <source>
        <dbReference type="ARBA" id="ARBA00023026"/>
    </source>
</evidence>
<dbReference type="Pfam" id="PF25023">
    <property type="entry name" value="TEN_YD-shell"/>
    <property type="match status" value="1"/>
</dbReference>
<evidence type="ECO:0000259" key="7">
    <source>
        <dbReference type="Pfam" id="PF12256"/>
    </source>
</evidence>
<dbReference type="PANTHER" id="PTHR32305:SF15">
    <property type="entry name" value="PROTEIN RHSA-RELATED"/>
    <property type="match status" value="1"/>
</dbReference>
<keyword evidence="10" id="KW-1185">Reference proteome</keyword>
<keyword evidence="6" id="KW-0472">Membrane</keyword>
<feature type="domain" description="Insecticide toxin TcdB middle/N-terminal" evidence="7">
    <location>
        <begin position="837"/>
        <end position="992"/>
    </location>
</feature>
<feature type="domain" description="Teneurin-like YD-shell" evidence="8">
    <location>
        <begin position="2040"/>
        <end position="2143"/>
    </location>
</feature>
<feature type="transmembrane region" description="Helical" evidence="6">
    <location>
        <begin position="2190"/>
        <end position="2215"/>
    </location>
</feature>
<keyword evidence="2" id="KW-0964">Secreted</keyword>
<dbReference type="EMBL" id="CP060028">
    <property type="protein sequence ID" value="QND79598.1"/>
    <property type="molecule type" value="Genomic_DNA"/>
</dbReference>
<dbReference type="SUPFAM" id="SSF69318">
    <property type="entry name" value="Integrin alpha N-terminal domain"/>
    <property type="match status" value="2"/>
</dbReference>
<dbReference type="InterPro" id="IPR056823">
    <property type="entry name" value="TEN-like_YD-shell"/>
</dbReference>
<dbReference type="InterPro" id="IPR013517">
    <property type="entry name" value="FG-GAP"/>
</dbReference>
<evidence type="ECO:0000256" key="2">
    <source>
        <dbReference type="ARBA" id="ARBA00022525"/>
    </source>
</evidence>
<dbReference type="Proteomes" id="UP000515506">
    <property type="component" value="Chromosome"/>
</dbReference>
<evidence type="ECO:0000256" key="1">
    <source>
        <dbReference type="ARBA" id="ARBA00004613"/>
    </source>
</evidence>
<name>A0ABX6R8K4_PSEMX</name>
<organism evidence="9 10">
    <name type="scientific">Pseudoxanthomonas mexicana</name>
    <dbReference type="NCBI Taxonomy" id="128785"/>
    <lineage>
        <taxon>Bacteria</taxon>
        <taxon>Pseudomonadati</taxon>
        <taxon>Pseudomonadota</taxon>
        <taxon>Gammaproteobacteria</taxon>
        <taxon>Lysobacterales</taxon>
        <taxon>Lysobacteraceae</taxon>
        <taxon>Pseudoxanthomonas</taxon>
    </lineage>
</organism>
<sequence>MPDQASSRISVGAAALLLLVSSLVLTPLGLFAFEVVARVTGGNLPPQVLVSPDPLSDSVSATAGEFRVDESGAATYSVPIYAVPGTTGVAPQLALTYSSQGAYGALGKGWALSGLSSITRCRATREAGDFLGAATPDGNPRPIGFTDADRFCLDGQRLIAASISCPAAGGMSGVALATELESFTRVCAYTPAGGTTGPAFFTVERKDGSISWYGDRDSNSDGATRPDGYVETTSPLNPGAAISWAQTRFQDSTGNYIDYLYNENPAGAGTGEHHVREIRYTGKVALAGQSSSSAPYAKVQFNYTTLPAEQWSRGYLAGGLVTATQRLDSITSCASAGAGCPADQQARHVVLTYAPSPSGSGQDTLIGLQECRDSTAAVCSAATMFGWSTATHAFATYEAPPNLTLATDHFKNFKLGDINGDGRQDLAVLYLAGAGCSGGSWVISMLGSLNASGQPAYANTTWNCVPANITDRGDGAWHLFDYNGDGQDDLFVSSASGQGWRVHPSNGVHFDMATNLIASLSPIVPSATAESSQVHLADINGDGLTDIVYPTSGTLRARMMERQAGGFAWGGERSVIVDESTLPEPALGCDDPFNNLVRNCERTISGTLTTKTGFMQMVDFNGDAASDLLIRITTRADVFTGFPGCEIGPLERRVNDGGTPGFISRFHNDEEDAGTAVAFSVPNDPCWERVTSDSLYALTVQAQTASTVSLAGFDVVSVGNPHAVVFADFNGDGLSDRAVRSTSNSEWTYALNNGRYFVGGGALTLTDYRDQVRFLDVTGDGRADMLYLINYGTHKGYAVRRALPEGGFSTGSTLPGGNARLCQGSGCDQNKHVPIFGDVDGDGNMDFQALSFAGSTVGTAFSRSAQTFQPRDLITSITNGLGATTQLQYVPLTNTAIYRRSTGSRNGLNWGRGSPVVDLLAPTYVVAKASSSAPRAGNPAAMASLYYRYANARVQAGGRGFLGFGSIETIDPNQTGGYVVTVSTYAQNYPFTGMPVQTIKKAVSGAYVAPTCLNAIPANACFSGPGVAHPDLGGQWFSNSVQSWEMAPTSLATQVPIHVRTQGSEESLRDPFTGEVTSKVATAFSYGSHGNVTQTVVDTYTGASNLTATQITQNTYSDDVGAWRLGRLTASTITHRRPGYPDVVRTAGFGYAMGGARTGLLTLEQTQPSAAANLASAKAYALDEFGNRLQSVTCAAPAAGCSLSGFVFQPSGIDAIRRYSRVEYDTQGRFPVATYEPFWNGFTGEERRTTYVVSRNIFGEATDVLDVNGVRSLAIKGALGRDYFTWRQTLPGASPGNGGIIGTTTYRWCSGTGAVACPAGAVFRQQVAATAAARQWTWFDVLGRPIMKASETFNVGVIDQDVSATCTEYDGAGRVVRTSTPFFLAGTAGTTGPSDVGSVCSAPSRAWAATTYDLLGRPTLIQAPDGSQQSTQYAGRTTTAWDQRSNPTVQVVNGKGEVLSMQDASGFTTQFTYQADGNVASVTRNAGAGAITNTFSYDVLGRKIQQVDPDTGTSTLEYNALGEVIAQVDNGGYRTEREIDARGRAWRITAKLPGGVIESQTTTEYDSYIAASGQPVMETTTGQYEAWAGQPDNATDYLRQFLYDAMGRPAGMGVIVEEGMFGTEVQYDVLGRPWKARDASGAWSKTEFGARGARATCASDELDSNPICSSAIDTYNRTLATDAWGNVSREIRAGQSSMEVRRQYHALTGRLTEICAGNTNCNLVQEGYVWDAAGNLASHQKEGRYLEQFTYDSLNRVIEGRLTMANGVTVNQVLLANAYDQLGNICSKDGLGYGYPGADGCVGALPMPQAGAIPSLASQAPQTLTSLTSAAARPSFSALNRGQLFAPEYRNRRYSAGDDRPSWDDEADGWSLGFEQPQGGDWQRRTKPARPASQEIALPTAGAQLATLTRTATTSAAVTSVANSPHAVNRTGDGAAATFYYYDDRGNQTLRDAPGSSNDRTIRYTADGKAHEIQMGNGQTTRFWYGPDGQRYKRQDGATITLYIGGVELVIQNGLQTARRYVAGVALQTVVDGVVQATKFLFHDHLGSLIRVANSDGSVAEALDYATFGARRAFGNPAGSGTASSNTPRGFTGHEYVDGTDVIHMNGRIYDATLGRFLQADPLIQAPTNGQSWNAYTYVFNNPLVYTDPTGNFSLRQALGLIIAIVGTIFMPYLAPVFTKLGAAMLVGFVSGYVSTGTLQGGLFGAFSAAVFYGIGTKFQQLQAANGAEFKGVFGTGLTGEQFANKVLSHGVAGGVMSRLQGGKFGHGFLSAGVAELSAPMIAGIGNGAQSAAPARVAVAALVGGTVSEVTGGKFGNGALQAAFSAAFNDALHGYTEDAEIGRLVHDRIYENELATNPLPVTRGKVGNMGYLDGYTDLAIDQYIIEIKPESYMLSGYKYAMALDQVQGYVSAAGANRWFKGGEHIMTGARSFEIRTSSLFMNRTYEITVLADPHNLNSGLVFYSKRLISQRVRSLWRLPANSNEMAPGVLPGQPQRIPVCVRPGFCR</sequence>
<dbReference type="InterPro" id="IPR022045">
    <property type="entry name" value="TcdB_toxin_mid/N"/>
</dbReference>
<protein>
    <submittedName>
        <fullName evidence="9">VCBS repeat-containing protein</fullName>
    </submittedName>
</protein>
<accession>A0ABX6R8K4</accession>
<dbReference type="Pfam" id="PF03534">
    <property type="entry name" value="SpvB"/>
    <property type="match status" value="1"/>
</dbReference>
<evidence type="ECO:0000256" key="3">
    <source>
        <dbReference type="ARBA" id="ARBA00022729"/>
    </source>
</evidence>
<reference evidence="9 10" key="1">
    <citation type="submission" date="2020-08" db="EMBL/GenBank/DDBJ databases">
        <title>Streptomycin resistant and MDR strain, P. mexicana.</title>
        <authorList>
            <person name="Ganesh-kumar S."/>
            <person name="Zhe T."/>
            <person name="Yu Z."/>
            <person name="Min Y."/>
        </authorList>
    </citation>
    <scope>NUCLEOTIDE SEQUENCE [LARGE SCALE GENOMIC DNA]</scope>
    <source>
        <strain evidence="9 10">GTZY</strain>
    </source>
</reference>
<proteinExistence type="predicted"/>
<comment type="subcellular location">
    <subcellularLocation>
        <location evidence="1">Secreted</location>
    </subcellularLocation>
</comment>
<dbReference type="PANTHER" id="PTHR32305">
    <property type="match status" value="1"/>
</dbReference>
<evidence type="ECO:0000259" key="8">
    <source>
        <dbReference type="Pfam" id="PF25023"/>
    </source>
</evidence>
<keyword evidence="5" id="KW-0843">Virulence</keyword>
<feature type="transmembrane region" description="Helical" evidence="6">
    <location>
        <begin position="2158"/>
        <end position="2178"/>
    </location>
</feature>
<keyword evidence="4" id="KW-0677">Repeat</keyword>
<dbReference type="InterPro" id="IPR028994">
    <property type="entry name" value="Integrin_alpha_N"/>
</dbReference>
<evidence type="ECO:0000256" key="6">
    <source>
        <dbReference type="SAM" id="Phobius"/>
    </source>
</evidence>
<dbReference type="NCBIfam" id="TIGR03696">
    <property type="entry name" value="Rhs_assc_core"/>
    <property type="match status" value="1"/>
</dbReference>
<dbReference type="Gene3D" id="2.180.10.10">
    <property type="entry name" value="RHS repeat-associated core"/>
    <property type="match status" value="2"/>
</dbReference>
<dbReference type="Pfam" id="PF12256">
    <property type="entry name" value="TcdB_toxin_midN"/>
    <property type="match status" value="1"/>
</dbReference>
<dbReference type="Pfam" id="PF13517">
    <property type="entry name" value="FG-GAP_3"/>
    <property type="match status" value="1"/>
</dbReference>
<gene>
    <name evidence="9" type="ORF">H4W19_14795</name>
</gene>
<evidence type="ECO:0000313" key="9">
    <source>
        <dbReference type="EMBL" id="QND79598.1"/>
    </source>
</evidence>
<evidence type="ECO:0000256" key="4">
    <source>
        <dbReference type="ARBA" id="ARBA00022737"/>
    </source>
</evidence>
<keyword evidence="3" id="KW-0732">Signal</keyword>
<dbReference type="RefSeq" id="WP_185894926.1">
    <property type="nucleotide sequence ID" value="NZ_CP060028.1"/>
</dbReference>
<dbReference type="InterPro" id="IPR022385">
    <property type="entry name" value="Rhs_assc_core"/>
</dbReference>
<evidence type="ECO:0000313" key="10">
    <source>
        <dbReference type="Proteomes" id="UP000515506"/>
    </source>
</evidence>
<keyword evidence="6" id="KW-1133">Transmembrane helix</keyword>